<dbReference type="NCBIfam" id="TIGR00180">
    <property type="entry name" value="parB_part"/>
    <property type="match status" value="1"/>
</dbReference>
<gene>
    <name evidence="4" type="ORF">EWH08_00125</name>
</gene>
<sequence length="317" mass="34348">MQDYQNEMFPDVVVGITDAEVIPDMKPEPALSATPAFSPKSLFVDAEKCVVWEHTARDADKLVEADIRPLAESIKASGQQVPVRVRRIEDDRLEIVAGVRRWKAVRLLNDEGCPVKLLVQIVQMDEDAAFRFAAAENGPRSDLTPIERARFYQAAIDHQYHTGKACADAFGLHKASISRVLDVLRVLKFVGKKIDDHRAISAAQASWLMSLLRNVNEEADPTDEGLEGDRHAEVIAAIDGCTAGSAAEVFGQLRQALAPSHKDGGIDIVVDDDTILGSITRSKSGAVRIAIGPEAGSVELPTLIASIRVALTTLRAG</sequence>
<dbReference type="Proteomes" id="UP000292734">
    <property type="component" value="Unassembled WGS sequence"/>
</dbReference>
<name>A0A4Q4JA14_9SPHN</name>
<keyword evidence="2" id="KW-0159">Chromosome partition</keyword>
<dbReference type="Gene3D" id="3.90.1530.30">
    <property type="match status" value="1"/>
</dbReference>
<reference evidence="4 5" key="1">
    <citation type="submission" date="2019-02" db="EMBL/GenBank/DDBJ databases">
        <authorList>
            <person name="Feng G."/>
        </authorList>
    </citation>
    <scope>NUCLEOTIDE SEQUENCE [LARGE SCALE GENOMIC DNA]</scope>
    <source>
        <strain evidence="4 5">DSM 26779</strain>
    </source>
</reference>
<dbReference type="Pfam" id="PF02195">
    <property type="entry name" value="ParB_N"/>
    <property type="match status" value="1"/>
</dbReference>
<dbReference type="PANTHER" id="PTHR33375">
    <property type="entry name" value="CHROMOSOME-PARTITIONING PROTEIN PARB-RELATED"/>
    <property type="match status" value="1"/>
</dbReference>
<dbReference type="CDD" id="cd16405">
    <property type="entry name" value="RepB_like_N"/>
    <property type="match status" value="1"/>
</dbReference>
<dbReference type="PANTHER" id="PTHR33375:SF1">
    <property type="entry name" value="CHROMOSOME-PARTITIONING PROTEIN PARB-RELATED"/>
    <property type="match status" value="1"/>
</dbReference>
<dbReference type="GO" id="GO:0005694">
    <property type="term" value="C:chromosome"/>
    <property type="evidence" value="ECO:0007669"/>
    <property type="project" value="TreeGrafter"/>
</dbReference>
<organism evidence="4 5">
    <name type="scientific">Sphingobium indicum</name>
    <dbReference type="NCBI Taxonomy" id="332055"/>
    <lineage>
        <taxon>Bacteria</taxon>
        <taxon>Pseudomonadati</taxon>
        <taxon>Pseudomonadota</taxon>
        <taxon>Alphaproteobacteria</taxon>
        <taxon>Sphingomonadales</taxon>
        <taxon>Sphingomonadaceae</taxon>
        <taxon>Sphingobium</taxon>
    </lineage>
</organism>
<dbReference type="GO" id="GO:0003677">
    <property type="term" value="F:DNA binding"/>
    <property type="evidence" value="ECO:0007669"/>
    <property type="project" value="InterPro"/>
</dbReference>
<dbReference type="AlphaFoldDB" id="A0A4Q4JA14"/>
<dbReference type="InterPro" id="IPR004437">
    <property type="entry name" value="ParB/RepB/Spo0J"/>
</dbReference>
<dbReference type="SMART" id="SM00470">
    <property type="entry name" value="ParB"/>
    <property type="match status" value="1"/>
</dbReference>
<accession>A0A4Q4JA14</accession>
<evidence type="ECO:0000313" key="5">
    <source>
        <dbReference type="Proteomes" id="UP000292734"/>
    </source>
</evidence>
<evidence type="ECO:0000313" key="4">
    <source>
        <dbReference type="EMBL" id="RYM02968.1"/>
    </source>
</evidence>
<proteinExistence type="inferred from homology"/>
<comment type="caution">
    <text evidence="4">The sequence shown here is derived from an EMBL/GenBank/DDBJ whole genome shotgun (WGS) entry which is preliminary data.</text>
</comment>
<evidence type="ECO:0000256" key="1">
    <source>
        <dbReference type="ARBA" id="ARBA00006295"/>
    </source>
</evidence>
<evidence type="ECO:0000256" key="2">
    <source>
        <dbReference type="ARBA" id="ARBA00022829"/>
    </source>
</evidence>
<feature type="domain" description="ParB-like N-terminal" evidence="3">
    <location>
        <begin position="42"/>
        <end position="138"/>
    </location>
</feature>
<dbReference type="RefSeq" id="WP_129965272.1">
    <property type="nucleotide sequence ID" value="NZ_JACBZE010000001.1"/>
</dbReference>
<dbReference type="EMBL" id="SEOM01000001">
    <property type="protein sequence ID" value="RYM02968.1"/>
    <property type="molecule type" value="Genomic_DNA"/>
</dbReference>
<dbReference type="InterPro" id="IPR036086">
    <property type="entry name" value="ParB/Sulfiredoxin_sf"/>
</dbReference>
<dbReference type="SUPFAM" id="SSF110849">
    <property type="entry name" value="ParB/Sulfiredoxin"/>
    <property type="match status" value="1"/>
</dbReference>
<dbReference type="InterPro" id="IPR050336">
    <property type="entry name" value="Chromosome_partition/occlusion"/>
</dbReference>
<dbReference type="InterPro" id="IPR003115">
    <property type="entry name" value="ParB_N"/>
</dbReference>
<protein>
    <submittedName>
        <fullName evidence="4">ParB/RepB/Spo0J family partition protein</fullName>
    </submittedName>
</protein>
<evidence type="ECO:0000259" key="3">
    <source>
        <dbReference type="SMART" id="SM00470"/>
    </source>
</evidence>
<dbReference type="Gene3D" id="1.10.10.2830">
    <property type="match status" value="1"/>
</dbReference>
<dbReference type="SUPFAM" id="SSF109709">
    <property type="entry name" value="KorB DNA-binding domain-like"/>
    <property type="match status" value="1"/>
</dbReference>
<dbReference type="InterPro" id="IPR037972">
    <property type="entry name" value="RepB_N"/>
</dbReference>
<dbReference type="GO" id="GO:0007059">
    <property type="term" value="P:chromosome segregation"/>
    <property type="evidence" value="ECO:0007669"/>
    <property type="project" value="UniProtKB-KW"/>
</dbReference>
<dbReference type="InterPro" id="IPR041468">
    <property type="entry name" value="HTH_ParB/Spo0J"/>
</dbReference>
<comment type="similarity">
    <text evidence="1">Belongs to the ParB family.</text>
</comment>
<dbReference type="Pfam" id="PF17762">
    <property type="entry name" value="HTH_ParB"/>
    <property type="match status" value="1"/>
</dbReference>